<evidence type="ECO:0000256" key="1">
    <source>
        <dbReference type="ARBA" id="ARBA00008072"/>
    </source>
</evidence>
<dbReference type="GO" id="GO:0016651">
    <property type="term" value="F:oxidoreductase activity, acting on NAD(P)H"/>
    <property type="evidence" value="ECO:0007669"/>
    <property type="project" value="InterPro"/>
</dbReference>
<dbReference type="CDD" id="cd08249">
    <property type="entry name" value="enoyl_reductase_like"/>
    <property type="match status" value="1"/>
</dbReference>
<dbReference type="PANTHER" id="PTHR45348">
    <property type="entry name" value="HYPOTHETICAL OXIDOREDUCTASE (EUROFUNG)"/>
    <property type="match status" value="1"/>
</dbReference>
<evidence type="ECO:0000256" key="2">
    <source>
        <dbReference type="ARBA" id="ARBA00023002"/>
    </source>
</evidence>
<dbReference type="SUPFAM" id="SSF51735">
    <property type="entry name" value="NAD(P)-binding Rossmann-fold domains"/>
    <property type="match status" value="1"/>
</dbReference>
<comment type="caution">
    <text evidence="4">The sequence shown here is derived from an EMBL/GenBank/DDBJ whole genome shotgun (WGS) entry which is preliminary data.</text>
</comment>
<dbReference type="SUPFAM" id="SSF50129">
    <property type="entry name" value="GroES-like"/>
    <property type="match status" value="1"/>
</dbReference>
<evidence type="ECO:0000313" key="5">
    <source>
        <dbReference type="Proteomes" id="UP000824998"/>
    </source>
</evidence>
<dbReference type="InterPro" id="IPR036291">
    <property type="entry name" value="NAD(P)-bd_dom_sf"/>
</dbReference>
<dbReference type="EMBL" id="MU251368">
    <property type="protein sequence ID" value="KAG9238560.1"/>
    <property type="molecule type" value="Genomic_DNA"/>
</dbReference>
<gene>
    <name evidence="4" type="ORF">BJ875DRAFT_32411</name>
</gene>
<evidence type="ECO:0000259" key="3">
    <source>
        <dbReference type="SMART" id="SM00829"/>
    </source>
</evidence>
<dbReference type="Pfam" id="PF08240">
    <property type="entry name" value="ADH_N"/>
    <property type="match status" value="1"/>
</dbReference>
<keyword evidence="5" id="KW-1185">Reference proteome</keyword>
<dbReference type="SMART" id="SM00829">
    <property type="entry name" value="PKS_ER"/>
    <property type="match status" value="1"/>
</dbReference>
<sequence length="356" mass="37800">MATPSLPKMMKALTLASGSASIRSIALPPIRPTYLLIKVHSVALNPTDWKHVAGKRGAEPFSIVGCDFAGTIVSIGGKVTKSFKVGEKVFGCAHGCNSSEKYDGVFAEYAAVKGDLAMKVPDSVKLEEASTIGLGSITVGQGLFQKGKGIGLEFPNEGKGNNEWVLVYGGSTATGTLGIQFAKQAGYKVVTTCSPRNNELVKSRGADEVVDYHDPQAPSKIRELTGNKLKYAWDTKGDDDSAKFCGEALSSEAGGYFGTILSNRVPRDDLTQTGTLMYTVFNEGFDKFGMNIPASEADFEFGKKWMALTEKLLAEGALKPHPAKVGSGGLEGVLNGMDDMKNGKVSGVKLVYNFEG</sequence>
<organism evidence="4 5">
    <name type="scientific">Amylocarpus encephaloides</name>
    <dbReference type="NCBI Taxonomy" id="45428"/>
    <lineage>
        <taxon>Eukaryota</taxon>
        <taxon>Fungi</taxon>
        <taxon>Dikarya</taxon>
        <taxon>Ascomycota</taxon>
        <taxon>Pezizomycotina</taxon>
        <taxon>Leotiomycetes</taxon>
        <taxon>Helotiales</taxon>
        <taxon>Helotiales incertae sedis</taxon>
        <taxon>Amylocarpus</taxon>
    </lineage>
</organism>
<dbReference type="PANTHER" id="PTHR45348:SF2">
    <property type="entry name" value="ZINC-TYPE ALCOHOL DEHYDROGENASE-LIKE PROTEIN C2E1P3.01"/>
    <property type="match status" value="1"/>
</dbReference>
<name>A0A9P8C9K6_9HELO</name>
<dbReference type="Proteomes" id="UP000824998">
    <property type="component" value="Unassembled WGS sequence"/>
</dbReference>
<dbReference type="InterPro" id="IPR011032">
    <property type="entry name" value="GroES-like_sf"/>
</dbReference>
<reference evidence="4" key="1">
    <citation type="journal article" date="2021" name="IMA Fungus">
        <title>Genomic characterization of three marine fungi, including Emericellopsis atlantica sp. nov. with signatures of a generalist lifestyle and marine biomass degradation.</title>
        <authorList>
            <person name="Hagestad O.C."/>
            <person name="Hou L."/>
            <person name="Andersen J.H."/>
            <person name="Hansen E.H."/>
            <person name="Altermark B."/>
            <person name="Li C."/>
            <person name="Kuhnert E."/>
            <person name="Cox R.J."/>
            <person name="Crous P.W."/>
            <person name="Spatafora J.W."/>
            <person name="Lail K."/>
            <person name="Amirebrahimi M."/>
            <person name="Lipzen A."/>
            <person name="Pangilinan J."/>
            <person name="Andreopoulos W."/>
            <person name="Hayes R.D."/>
            <person name="Ng V."/>
            <person name="Grigoriev I.V."/>
            <person name="Jackson S.A."/>
            <person name="Sutton T.D.S."/>
            <person name="Dobson A.D.W."/>
            <person name="Rama T."/>
        </authorList>
    </citation>
    <scope>NUCLEOTIDE SEQUENCE</scope>
    <source>
        <strain evidence="4">TRa018bII</strain>
    </source>
</reference>
<dbReference type="InterPro" id="IPR013154">
    <property type="entry name" value="ADH-like_N"/>
</dbReference>
<evidence type="ECO:0000313" key="4">
    <source>
        <dbReference type="EMBL" id="KAG9238560.1"/>
    </source>
</evidence>
<dbReference type="AlphaFoldDB" id="A0A9P8C9K6"/>
<comment type="similarity">
    <text evidence="1">Belongs to the zinc-containing alcohol dehydrogenase family.</text>
</comment>
<dbReference type="InterPro" id="IPR047122">
    <property type="entry name" value="Trans-enoyl_RdTase-like"/>
</dbReference>
<protein>
    <submittedName>
        <fullName evidence="4">Chaperonin 10-like protein</fullName>
    </submittedName>
</protein>
<feature type="domain" description="Enoyl reductase (ER)" evidence="3">
    <location>
        <begin position="20"/>
        <end position="351"/>
    </location>
</feature>
<dbReference type="OrthoDB" id="48317at2759"/>
<dbReference type="Pfam" id="PF00107">
    <property type="entry name" value="ADH_zinc_N"/>
    <property type="match status" value="1"/>
</dbReference>
<proteinExistence type="inferred from homology"/>
<dbReference type="Gene3D" id="3.90.180.10">
    <property type="entry name" value="Medium-chain alcohol dehydrogenases, catalytic domain"/>
    <property type="match status" value="1"/>
</dbReference>
<accession>A0A9P8C9K6</accession>
<dbReference type="InterPro" id="IPR020843">
    <property type="entry name" value="ER"/>
</dbReference>
<keyword evidence="2" id="KW-0560">Oxidoreductase</keyword>
<dbReference type="Gene3D" id="3.40.50.720">
    <property type="entry name" value="NAD(P)-binding Rossmann-like Domain"/>
    <property type="match status" value="1"/>
</dbReference>
<dbReference type="InterPro" id="IPR013149">
    <property type="entry name" value="ADH-like_C"/>
</dbReference>